<accession>A0AA87YVQ8</accession>
<keyword evidence="3" id="KW-1185">Reference proteome</keyword>
<evidence type="ECO:0000313" key="2">
    <source>
        <dbReference type="EMBL" id="GMN24127.1"/>
    </source>
</evidence>
<gene>
    <name evidence="2" type="ORF">TIFTF001_000424</name>
</gene>
<protein>
    <recommendedName>
        <fullName evidence="4">M-phase phosphoprotein 6</fullName>
    </recommendedName>
</protein>
<dbReference type="PANTHER" id="PTHR13582:SF0">
    <property type="entry name" value="M-PHASE PHOSPHOPROTEIN 6"/>
    <property type="match status" value="1"/>
</dbReference>
<sequence>MAKRELSSTLKNLKFMQRAAQREEMVKKEEIKPDGNFTSPGSVTRKCVVIMEGDPHPGAIKGRMSFQSFNPSIDKLNEEASKPHQPDISQQKLNEEASKPRQPDISRQKLNEEASKPRQPAVPATSSGTESGRASFRENESSEDEEDCKIIEKPKFKANRDHKRKQYQAVSESRYPNKSPKNGQGDEQASSSKRKGGFKKPKGGNLDWNLLRRSKS</sequence>
<evidence type="ECO:0008006" key="4">
    <source>
        <dbReference type="Google" id="ProtNLM"/>
    </source>
</evidence>
<comment type="caution">
    <text evidence="2">The sequence shown here is derived from an EMBL/GenBank/DDBJ whole genome shotgun (WGS) entry which is preliminary data.</text>
</comment>
<feature type="compositionally biased region" description="Basic residues" evidence="1">
    <location>
        <begin position="192"/>
        <end position="202"/>
    </location>
</feature>
<feature type="compositionally biased region" description="Basic and acidic residues" evidence="1">
    <location>
        <begin position="148"/>
        <end position="159"/>
    </location>
</feature>
<dbReference type="EMBL" id="BTGU01000001">
    <property type="protein sequence ID" value="GMN24127.1"/>
    <property type="molecule type" value="Genomic_DNA"/>
</dbReference>
<feature type="compositionally biased region" description="Basic and acidic residues" evidence="1">
    <location>
        <begin position="93"/>
        <end position="116"/>
    </location>
</feature>
<feature type="region of interest" description="Disordered" evidence="1">
    <location>
        <begin position="53"/>
        <end position="216"/>
    </location>
</feature>
<proteinExistence type="predicted"/>
<dbReference type="AlphaFoldDB" id="A0AA87YVQ8"/>
<feature type="compositionally biased region" description="Basic and acidic residues" evidence="1">
    <location>
        <begin position="75"/>
        <end position="85"/>
    </location>
</feature>
<evidence type="ECO:0000313" key="3">
    <source>
        <dbReference type="Proteomes" id="UP001187192"/>
    </source>
</evidence>
<dbReference type="InterPro" id="IPR019324">
    <property type="entry name" value="MPP6"/>
</dbReference>
<dbReference type="PANTHER" id="PTHR13582">
    <property type="entry name" value="M-PHASE PHOSPHOPROTEIN 6"/>
    <property type="match status" value="1"/>
</dbReference>
<dbReference type="Gramene" id="FCD_00002252-RA">
    <property type="protein sequence ID" value="FCD_00002252-RA:cds"/>
    <property type="gene ID" value="FCD_00002252"/>
</dbReference>
<dbReference type="GO" id="GO:0000460">
    <property type="term" value="P:maturation of 5.8S rRNA"/>
    <property type="evidence" value="ECO:0007669"/>
    <property type="project" value="TreeGrafter"/>
</dbReference>
<name>A0AA87YVQ8_FICCA</name>
<evidence type="ECO:0000256" key="1">
    <source>
        <dbReference type="SAM" id="MobiDB-lite"/>
    </source>
</evidence>
<organism evidence="2 3">
    <name type="scientific">Ficus carica</name>
    <name type="common">Common fig</name>
    <dbReference type="NCBI Taxonomy" id="3494"/>
    <lineage>
        <taxon>Eukaryota</taxon>
        <taxon>Viridiplantae</taxon>
        <taxon>Streptophyta</taxon>
        <taxon>Embryophyta</taxon>
        <taxon>Tracheophyta</taxon>
        <taxon>Spermatophyta</taxon>
        <taxon>Magnoliopsida</taxon>
        <taxon>eudicotyledons</taxon>
        <taxon>Gunneridae</taxon>
        <taxon>Pentapetalae</taxon>
        <taxon>rosids</taxon>
        <taxon>fabids</taxon>
        <taxon>Rosales</taxon>
        <taxon>Moraceae</taxon>
        <taxon>Ficeae</taxon>
        <taxon>Ficus</taxon>
    </lineage>
</organism>
<reference evidence="2" key="1">
    <citation type="submission" date="2023-07" db="EMBL/GenBank/DDBJ databases">
        <title>draft genome sequence of fig (Ficus carica).</title>
        <authorList>
            <person name="Takahashi T."/>
            <person name="Nishimura K."/>
        </authorList>
    </citation>
    <scope>NUCLEOTIDE SEQUENCE</scope>
</reference>
<dbReference type="Proteomes" id="UP001187192">
    <property type="component" value="Unassembled WGS sequence"/>
</dbReference>
<feature type="compositionally biased region" description="Polar residues" evidence="1">
    <location>
        <begin position="168"/>
        <end position="189"/>
    </location>
</feature>
<dbReference type="Pfam" id="PF10175">
    <property type="entry name" value="MPP6"/>
    <property type="match status" value="1"/>
</dbReference>